<accession>A0A6J8B692</accession>
<keyword evidence="3" id="KW-1185">Reference proteome</keyword>
<organism evidence="2 3">
    <name type="scientific">Mytilus coruscus</name>
    <name type="common">Sea mussel</name>
    <dbReference type="NCBI Taxonomy" id="42192"/>
    <lineage>
        <taxon>Eukaryota</taxon>
        <taxon>Metazoa</taxon>
        <taxon>Spiralia</taxon>
        <taxon>Lophotrochozoa</taxon>
        <taxon>Mollusca</taxon>
        <taxon>Bivalvia</taxon>
        <taxon>Autobranchia</taxon>
        <taxon>Pteriomorphia</taxon>
        <taxon>Mytilida</taxon>
        <taxon>Mytiloidea</taxon>
        <taxon>Mytilidae</taxon>
        <taxon>Mytilinae</taxon>
        <taxon>Mytilus</taxon>
    </lineage>
</organism>
<dbReference type="Proteomes" id="UP000507470">
    <property type="component" value="Unassembled WGS sequence"/>
</dbReference>
<evidence type="ECO:0000313" key="3">
    <source>
        <dbReference type="Proteomes" id="UP000507470"/>
    </source>
</evidence>
<reference evidence="2 3" key="1">
    <citation type="submission" date="2020-06" db="EMBL/GenBank/DDBJ databases">
        <authorList>
            <person name="Li R."/>
            <person name="Bekaert M."/>
        </authorList>
    </citation>
    <scope>NUCLEOTIDE SEQUENCE [LARGE SCALE GENOMIC DNA]</scope>
    <source>
        <strain evidence="3">wild</strain>
    </source>
</reference>
<protein>
    <recommendedName>
        <fullName evidence="1">PiggyBac transposable element-derived protein domain-containing protein</fullName>
    </recommendedName>
</protein>
<dbReference type="AlphaFoldDB" id="A0A6J8B692"/>
<proteinExistence type="predicted"/>
<gene>
    <name evidence="2" type="ORF">MCOR_15199</name>
</gene>
<dbReference type="PANTHER" id="PTHR46599:SF3">
    <property type="entry name" value="PIGGYBAC TRANSPOSABLE ELEMENT-DERIVED PROTEIN 4"/>
    <property type="match status" value="1"/>
</dbReference>
<evidence type="ECO:0000259" key="1">
    <source>
        <dbReference type="Pfam" id="PF13843"/>
    </source>
</evidence>
<evidence type="ECO:0000313" key="2">
    <source>
        <dbReference type="EMBL" id="CAC5379106.1"/>
    </source>
</evidence>
<dbReference type="EMBL" id="CACVKT020002620">
    <property type="protein sequence ID" value="CAC5379106.1"/>
    <property type="molecule type" value="Genomic_DNA"/>
</dbReference>
<dbReference type="Pfam" id="PF13843">
    <property type="entry name" value="DDE_Tnp_1_7"/>
    <property type="match status" value="1"/>
</dbReference>
<feature type="domain" description="PiggyBac transposable element-derived protein" evidence="1">
    <location>
        <begin position="20"/>
        <end position="195"/>
    </location>
</feature>
<name>A0A6J8B692_MYTCO</name>
<dbReference type="InterPro" id="IPR029526">
    <property type="entry name" value="PGBD"/>
</dbReference>
<dbReference type="PANTHER" id="PTHR46599">
    <property type="entry name" value="PIGGYBAC TRANSPOSABLE ELEMENT-DERIVED PROTEIN 4"/>
    <property type="match status" value="1"/>
</dbReference>
<dbReference type="OrthoDB" id="6117516at2759"/>
<sequence length="308" mass="36468">MQQFRGNRLGPVDIRPDDKPHEIFLSMVTDPENVEIDVVNVLLQETNRYAEHRISMGNLKPRSRLQMWRPVCNEETKAFIELLLLMGIIQKPTLASYWETQDKLWLRRTPSFRSVMARDRFLAILSNLHASNNQKELPRDHPPYDPMHKVRPVIEVCNTAFRKNYRLGRDMYVDERIVEFKGRHNIVQHISKKKISSVGSQVNAYICHKRSFLLGKKLTHLQFHQEIVTCLVGEYKIQSRVFVRNGEEMGLRATPEHFLFEIPRGKRKKCVSCHKRKVRTWSKQCREGLCLGKCFKDYHKHKQREHEE</sequence>